<dbReference type="Pfam" id="PF16517">
    <property type="entry name" value="Nore1-SARAH"/>
    <property type="match status" value="1"/>
</dbReference>
<dbReference type="InterPro" id="IPR029071">
    <property type="entry name" value="Ubiquitin-like_domsf"/>
</dbReference>
<accession>A0A9Q1HFF2</accession>
<reference evidence="4" key="1">
    <citation type="submission" date="2021-10" db="EMBL/GenBank/DDBJ databases">
        <title>Tropical sea cucumber genome reveals ecological adaptation and Cuvierian tubules defense mechanism.</title>
        <authorList>
            <person name="Chen T."/>
        </authorList>
    </citation>
    <scope>NUCLEOTIDE SEQUENCE</scope>
    <source>
        <strain evidence="4">Nanhai2018</strain>
        <tissue evidence="4">Muscle</tissue>
    </source>
</reference>
<dbReference type="InterPro" id="IPR011524">
    <property type="entry name" value="SARAH_dom"/>
</dbReference>
<name>A0A9Q1HFF2_HOLLE</name>
<comment type="caution">
    <text evidence="4">The sequence shown here is derived from an EMBL/GenBank/DDBJ whole genome shotgun (WGS) entry which is preliminary data.</text>
</comment>
<proteinExistence type="predicted"/>
<dbReference type="InterPro" id="IPR000159">
    <property type="entry name" value="RA_dom"/>
</dbReference>
<dbReference type="PANTHER" id="PTHR22738">
    <property type="entry name" value="RASSF"/>
    <property type="match status" value="1"/>
</dbReference>
<feature type="domain" description="SARAH" evidence="3">
    <location>
        <begin position="290"/>
        <end position="337"/>
    </location>
</feature>
<dbReference type="OrthoDB" id="74314at2759"/>
<sequence>MLDLVSKLKSGMHSIKRWMWNVNQMKQEAKFYGPQYPGNILRYSHAKAEFIPLQGTNMFTLVENMGDAWLYWNPVWRDCKYTCHFKCYQQGVRLDCSENRTDSSKNGNHDVSPDFTFVSAKDSALTSLSREELLRRTAEYNFEMGKKVMKVEPDEGTSFFGPLTVYFNLSRPVSIKSGSPVPTFCNSLKRYDHSVDVTKRRTSFFFPKAQVESLSITSDTTAQEVIDCLLKRYKLIDNPHKFALFERTERNGEVLMRKLEDDDIPLLNVLFWGPNNPEKSMELRENETGIVQWEAFTVPELDNFLRILEKEEEEYIDQVRKKYLKYQEALKEAWAEKEKERMKEANENGVDLPNRENGVKSPPSEELLEGEK</sequence>
<feature type="region of interest" description="Disordered" evidence="1">
    <location>
        <begin position="336"/>
        <end position="372"/>
    </location>
</feature>
<feature type="domain" description="Ras-associating" evidence="2">
    <location>
        <begin position="194"/>
        <end position="288"/>
    </location>
</feature>
<dbReference type="InterPro" id="IPR033614">
    <property type="entry name" value="RASSF1-6"/>
</dbReference>
<dbReference type="GO" id="GO:0007165">
    <property type="term" value="P:signal transduction"/>
    <property type="evidence" value="ECO:0007669"/>
    <property type="project" value="InterPro"/>
</dbReference>
<dbReference type="CDD" id="cd01778">
    <property type="entry name" value="RA_RASSF1_like"/>
    <property type="match status" value="1"/>
</dbReference>
<keyword evidence="5" id="KW-1185">Reference proteome</keyword>
<dbReference type="Gene3D" id="1.20.5.110">
    <property type="match status" value="1"/>
</dbReference>
<dbReference type="Gene3D" id="3.10.20.90">
    <property type="entry name" value="Phosphatidylinositol 3-kinase Catalytic Subunit, Chain A, domain 1"/>
    <property type="match status" value="1"/>
</dbReference>
<dbReference type="SUPFAM" id="SSF54236">
    <property type="entry name" value="Ubiquitin-like"/>
    <property type="match status" value="1"/>
</dbReference>
<dbReference type="Pfam" id="PF00788">
    <property type="entry name" value="RA"/>
    <property type="match status" value="1"/>
</dbReference>
<dbReference type="Proteomes" id="UP001152320">
    <property type="component" value="Chromosome 2"/>
</dbReference>
<evidence type="ECO:0000259" key="3">
    <source>
        <dbReference type="PROSITE" id="PS50951"/>
    </source>
</evidence>
<dbReference type="PROSITE" id="PS50951">
    <property type="entry name" value="SARAH"/>
    <property type="match status" value="1"/>
</dbReference>
<evidence type="ECO:0000259" key="2">
    <source>
        <dbReference type="PROSITE" id="PS50200"/>
    </source>
</evidence>
<dbReference type="PROSITE" id="PS50200">
    <property type="entry name" value="RA"/>
    <property type="match status" value="1"/>
</dbReference>
<organism evidence="4 5">
    <name type="scientific">Holothuria leucospilota</name>
    <name type="common">Black long sea cucumber</name>
    <name type="synonym">Mertensiothuria leucospilota</name>
    <dbReference type="NCBI Taxonomy" id="206669"/>
    <lineage>
        <taxon>Eukaryota</taxon>
        <taxon>Metazoa</taxon>
        <taxon>Echinodermata</taxon>
        <taxon>Eleutherozoa</taxon>
        <taxon>Echinozoa</taxon>
        <taxon>Holothuroidea</taxon>
        <taxon>Aspidochirotacea</taxon>
        <taxon>Aspidochirotida</taxon>
        <taxon>Holothuriidae</taxon>
        <taxon>Holothuria</taxon>
    </lineage>
</organism>
<dbReference type="PANTHER" id="PTHR22738:SF10">
    <property type="entry name" value="RAS ASSOCIATION DOMAIN-CONTAINING PROTEIN 1 HOMOLOG"/>
    <property type="match status" value="1"/>
</dbReference>
<evidence type="ECO:0000256" key="1">
    <source>
        <dbReference type="SAM" id="MobiDB-lite"/>
    </source>
</evidence>
<gene>
    <name evidence="4" type="ORF">HOLleu_06837</name>
</gene>
<dbReference type="SMART" id="SM00314">
    <property type="entry name" value="RA"/>
    <property type="match status" value="1"/>
</dbReference>
<evidence type="ECO:0000313" key="4">
    <source>
        <dbReference type="EMBL" id="KAJ8047757.1"/>
    </source>
</evidence>
<feature type="compositionally biased region" description="Basic and acidic residues" evidence="1">
    <location>
        <begin position="336"/>
        <end position="346"/>
    </location>
</feature>
<dbReference type="EMBL" id="JAIZAY010000002">
    <property type="protein sequence ID" value="KAJ8047757.1"/>
    <property type="molecule type" value="Genomic_DNA"/>
</dbReference>
<evidence type="ECO:0000313" key="5">
    <source>
        <dbReference type="Proteomes" id="UP001152320"/>
    </source>
</evidence>
<dbReference type="CDD" id="cd21892">
    <property type="entry name" value="SARAH_RASSF5"/>
    <property type="match status" value="1"/>
</dbReference>
<dbReference type="AlphaFoldDB" id="A0A9Q1HFF2"/>
<protein>
    <submittedName>
        <fullName evidence="4">Ras association domain-containing protein 1</fullName>
    </submittedName>
</protein>